<evidence type="ECO:0000256" key="3">
    <source>
        <dbReference type="ARBA" id="ARBA00023163"/>
    </source>
</evidence>
<sequence length="282" mass="31403">MTETPNQFDMLHNEIYIRYDTLSKRLKQVARYVLDNPDSVALDTIATIANHAEVPPSTLIRFANAFSFNGFNEMKQIFRQHMLEGTPNYTERAKLFRQSSESEGGRRPETPSEILKVFTMVNSQALQGLPSQINESLLSRAIDLLKDAQSIYIIGLGRSFSVACYLTYALRHTDRKTFLIDGLGGMFNEHLRMVGAKDVVISISFYPYAKETLELVDLGAKNGAKQIAITDSQVSPLAAFSEVSFVIREAQVDGFRSQVASMCLAQTLAVSLALSNSEEEAK</sequence>
<evidence type="ECO:0000259" key="5">
    <source>
        <dbReference type="PROSITE" id="PS51464"/>
    </source>
</evidence>
<dbReference type="PANTHER" id="PTHR30514:SF20">
    <property type="entry name" value="TRANSCRIPTIONAL REGULATOR"/>
    <property type="match status" value="1"/>
</dbReference>
<keyword evidence="3" id="KW-0804">Transcription</keyword>
<keyword evidence="1" id="KW-0805">Transcription regulation</keyword>
<dbReference type="InterPro" id="IPR009057">
    <property type="entry name" value="Homeodomain-like_sf"/>
</dbReference>
<feature type="domain" description="HTH rpiR-type" evidence="4">
    <location>
        <begin position="9"/>
        <end position="85"/>
    </location>
</feature>
<dbReference type="InterPro" id="IPR000281">
    <property type="entry name" value="HTH_RpiR"/>
</dbReference>
<gene>
    <name evidence="6" type="ORF">FCN80_23015</name>
</gene>
<dbReference type="InterPro" id="IPR001347">
    <property type="entry name" value="SIS_dom"/>
</dbReference>
<dbReference type="PROSITE" id="PS51071">
    <property type="entry name" value="HTH_RPIR"/>
    <property type="match status" value="1"/>
</dbReference>
<keyword evidence="7" id="KW-1185">Reference proteome</keyword>
<dbReference type="PANTHER" id="PTHR30514">
    <property type="entry name" value="GLUCOKINASE"/>
    <property type="match status" value="1"/>
</dbReference>
<organism evidence="6 7">
    <name type="scientific">Martelella alba</name>
    <dbReference type="NCBI Taxonomy" id="2590451"/>
    <lineage>
        <taxon>Bacteria</taxon>
        <taxon>Pseudomonadati</taxon>
        <taxon>Pseudomonadota</taxon>
        <taxon>Alphaproteobacteria</taxon>
        <taxon>Hyphomicrobiales</taxon>
        <taxon>Aurantimonadaceae</taxon>
        <taxon>Martelella</taxon>
    </lineage>
</organism>
<dbReference type="InterPro" id="IPR047640">
    <property type="entry name" value="RpiR-like"/>
</dbReference>
<dbReference type="InterPro" id="IPR036388">
    <property type="entry name" value="WH-like_DNA-bd_sf"/>
</dbReference>
<keyword evidence="2" id="KW-0238">DNA-binding</keyword>
<dbReference type="PROSITE" id="PS51464">
    <property type="entry name" value="SIS"/>
    <property type="match status" value="1"/>
</dbReference>
<protein>
    <submittedName>
        <fullName evidence="6">MurR/RpiR family transcriptional regulator</fullName>
    </submittedName>
</protein>
<evidence type="ECO:0000313" key="6">
    <source>
        <dbReference type="EMBL" id="TKI03060.1"/>
    </source>
</evidence>
<dbReference type="EMBL" id="SZPQ01000053">
    <property type="protein sequence ID" value="TKI03060.1"/>
    <property type="molecule type" value="Genomic_DNA"/>
</dbReference>
<evidence type="ECO:0000259" key="4">
    <source>
        <dbReference type="PROSITE" id="PS51071"/>
    </source>
</evidence>
<dbReference type="Gene3D" id="3.40.50.10490">
    <property type="entry name" value="Glucose-6-phosphate isomerase like protein, domain 1"/>
    <property type="match status" value="1"/>
</dbReference>
<proteinExistence type="predicted"/>
<reference evidence="6 7" key="1">
    <citation type="submission" date="2019-04" db="EMBL/GenBank/DDBJ databases">
        <authorList>
            <person name="Li M."/>
            <person name="Gao C."/>
        </authorList>
    </citation>
    <scope>NUCLEOTIDE SEQUENCE [LARGE SCALE GENOMIC DNA]</scope>
    <source>
        <strain evidence="6 7">BGMRC 2031</strain>
    </source>
</reference>
<comment type="caution">
    <text evidence="6">The sequence shown here is derived from an EMBL/GenBank/DDBJ whole genome shotgun (WGS) entry which is preliminary data.</text>
</comment>
<dbReference type="InterPro" id="IPR035472">
    <property type="entry name" value="RpiR-like_SIS"/>
</dbReference>
<name>A0ABY2SE86_9HYPH</name>
<dbReference type="Proteomes" id="UP000305202">
    <property type="component" value="Unassembled WGS sequence"/>
</dbReference>
<dbReference type="Pfam" id="PF01418">
    <property type="entry name" value="HTH_6"/>
    <property type="match status" value="1"/>
</dbReference>
<dbReference type="InterPro" id="IPR046348">
    <property type="entry name" value="SIS_dom_sf"/>
</dbReference>
<evidence type="ECO:0000313" key="7">
    <source>
        <dbReference type="Proteomes" id="UP000305202"/>
    </source>
</evidence>
<feature type="domain" description="SIS" evidence="5">
    <location>
        <begin position="141"/>
        <end position="282"/>
    </location>
</feature>
<accession>A0ABY2SE86</accession>
<dbReference type="SUPFAM" id="SSF46689">
    <property type="entry name" value="Homeodomain-like"/>
    <property type="match status" value="1"/>
</dbReference>
<dbReference type="CDD" id="cd05013">
    <property type="entry name" value="SIS_RpiR"/>
    <property type="match status" value="1"/>
</dbReference>
<dbReference type="SUPFAM" id="SSF53697">
    <property type="entry name" value="SIS domain"/>
    <property type="match status" value="1"/>
</dbReference>
<dbReference type="RefSeq" id="WP_136992675.1">
    <property type="nucleotide sequence ID" value="NZ_SZPQ01000053.1"/>
</dbReference>
<dbReference type="Pfam" id="PF01380">
    <property type="entry name" value="SIS"/>
    <property type="match status" value="1"/>
</dbReference>
<dbReference type="Gene3D" id="1.10.10.10">
    <property type="entry name" value="Winged helix-like DNA-binding domain superfamily/Winged helix DNA-binding domain"/>
    <property type="match status" value="1"/>
</dbReference>
<evidence type="ECO:0000256" key="2">
    <source>
        <dbReference type="ARBA" id="ARBA00023125"/>
    </source>
</evidence>
<evidence type="ECO:0000256" key="1">
    <source>
        <dbReference type="ARBA" id="ARBA00023015"/>
    </source>
</evidence>